<dbReference type="PROSITE" id="PS50893">
    <property type="entry name" value="ABC_TRANSPORTER_2"/>
    <property type="match status" value="1"/>
</dbReference>
<reference evidence="7 8" key="1">
    <citation type="journal article" date="2023" name="Microb. Genom.">
        <title>Mesoterricola silvestris gen. nov., sp. nov., Mesoterricola sediminis sp. nov., Geothrix oryzae sp. nov., Geothrix edaphica sp. nov., Geothrix rubra sp. nov., and Geothrix limicola sp. nov., six novel members of Acidobacteriota isolated from soils.</title>
        <authorList>
            <person name="Weisberg A.J."/>
            <person name="Pearce E."/>
            <person name="Kramer C.G."/>
            <person name="Chang J.H."/>
            <person name="Clarke C.R."/>
        </authorList>
    </citation>
    <scope>NUCLEOTIDE SEQUENCE [LARGE SCALE GENOMIC DNA]</scope>
    <source>
        <strain evidence="7 8">ID09-01A</strain>
    </source>
</reference>
<keyword evidence="3" id="KW-0547">Nucleotide-binding</keyword>
<evidence type="ECO:0000313" key="7">
    <source>
        <dbReference type="EMBL" id="MDX3701863.1"/>
    </source>
</evidence>
<evidence type="ECO:0000256" key="5">
    <source>
        <dbReference type="ARBA" id="ARBA00022970"/>
    </source>
</evidence>
<dbReference type="Proteomes" id="UP001271274">
    <property type="component" value="Unassembled WGS sequence"/>
</dbReference>
<feature type="domain" description="ABC transporter" evidence="6">
    <location>
        <begin position="4"/>
        <end position="233"/>
    </location>
</feature>
<keyword evidence="2" id="KW-0813">Transport</keyword>
<dbReference type="InterPro" id="IPR027417">
    <property type="entry name" value="P-loop_NTPase"/>
</dbReference>
<keyword evidence="4 7" id="KW-0067">ATP-binding</keyword>
<dbReference type="InterPro" id="IPR052156">
    <property type="entry name" value="BCAA_Transport_ATP-bd_LivF"/>
</dbReference>
<proteinExistence type="inferred from homology"/>
<dbReference type="PANTHER" id="PTHR43820">
    <property type="entry name" value="HIGH-AFFINITY BRANCHED-CHAIN AMINO ACID TRANSPORT ATP-BINDING PROTEIN LIVF"/>
    <property type="match status" value="1"/>
</dbReference>
<dbReference type="InterPro" id="IPR003593">
    <property type="entry name" value="AAA+_ATPase"/>
</dbReference>
<accession>A0ABU4NIS5</accession>
<dbReference type="Pfam" id="PF00005">
    <property type="entry name" value="ABC_tran"/>
    <property type="match status" value="1"/>
</dbReference>
<dbReference type="SMART" id="SM00382">
    <property type="entry name" value="AAA"/>
    <property type="match status" value="1"/>
</dbReference>
<comment type="caution">
    <text evidence="7">The sequence shown here is derived from an EMBL/GenBank/DDBJ whole genome shotgun (WGS) entry which is preliminary data.</text>
</comment>
<evidence type="ECO:0000256" key="4">
    <source>
        <dbReference type="ARBA" id="ARBA00022840"/>
    </source>
</evidence>
<evidence type="ECO:0000313" key="8">
    <source>
        <dbReference type="Proteomes" id="UP001271274"/>
    </source>
</evidence>
<keyword evidence="8" id="KW-1185">Reference proteome</keyword>
<evidence type="ECO:0000256" key="1">
    <source>
        <dbReference type="ARBA" id="ARBA00005417"/>
    </source>
</evidence>
<comment type="similarity">
    <text evidence="1">Belongs to the ABC transporter superfamily.</text>
</comment>
<evidence type="ECO:0000259" key="6">
    <source>
        <dbReference type="PROSITE" id="PS50893"/>
    </source>
</evidence>
<dbReference type="SUPFAM" id="SSF52540">
    <property type="entry name" value="P-loop containing nucleoside triphosphate hydrolases"/>
    <property type="match status" value="1"/>
</dbReference>
<protein>
    <submittedName>
        <fullName evidence="7">ABC transporter ATP-binding protein</fullName>
    </submittedName>
</protein>
<dbReference type="InterPro" id="IPR017871">
    <property type="entry name" value="ABC_transporter-like_CS"/>
</dbReference>
<dbReference type="CDD" id="cd03224">
    <property type="entry name" value="ABC_TM1139_LivF_branched"/>
    <property type="match status" value="1"/>
</dbReference>
<dbReference type="RefSeq" id="WP_046703931.1">
    <property type="nucleotide sequence ID" value="NZ_JARAYT010000006.1"/>
</dbReference>
<gene>
    <name evidence="7" type="ORF">PV662_19240</name>
</gene>
<name>A0ABU4NIS5_9ACTN</name>
<keyword evidence="5" id="KW-0029">Amino-acid transport</keyword>
<dbReference type="GO" id="GO:0005524">
    <property type="term" value="F:ATP binding"/>
    <property type="evidence" value="ECO:0007669"/>
    <property type="project" value="UniProtKB-KW"/>
</dbReference>
<evidence type="ECO:0000256" key="2">
    <source>
        <dbReference type="ARBA" id="ARBA00022448"/>
    </source>
</evidence>
<dbReference type="PROSITE" id="PS00211">
    <property type="entry name" value="ABC_TRANSPORTER_1"/>
    <property type="match status" value="1"/>
</dbReference>
<dbReference type="EMBL" id="JARAYU010000006">
    <property type="protein sequence ID" value="MDX3701863.1"/>
    <property type="molecule type" value="Genomic_DNA"/>
</dbReference>
<evidence type="ECO:0000256" key="3">
    <source>
        <dbReference type="ARBA" id="ARBA00022741"/>
    </source>
</evidence>
<sequence>MSLLSVENLEVRHGLLRAVRDVSFAVDEGEVVAVVGANGAGKSTLLRAVAGAHQSTEGRIGLDGVEVTARRAHDRVAAGIALVPEGRRLFADLTVEENLLVASRVRRPGPWDLAAVVAAFPLLDGLLKRRAGNLSGGEQQAVAIGRALMTNPRLLLLDEVSLGLAPIVVDTLYDSLGTILSGGTTVLLVEQDLGRALGVARRVLCMLEGRVVLDEPADEVTRDQVVEAYFGLGRAAGPDRTTAATATSQEEPA</sequence>
<dbReference type="InterPro" id="IPR003439">
    <property type="entry name" value="ABC_transporter-like_ATP-bd"/>
</dbReference>
<dbReference type="Gene3D" id="3.40.50.300">
    <property type="entry name" value="P-loop containing nucleotide triphosphate hydrolases"/>
    <property type="match status" value="1"/>
</dbReference>
<dbReference type="PANTHER" id="PTHR43820:SF5">
    <property type="entry name" value="HIGH-AFFINITY BRANCHED-CHAIN AMINO ACID TRANSPORT ATP-BINDING PROTEIN"/>
    <property type="match status" value="1"/>
</dbReference>
<organism evidence="7 8">
    <name type="scientific">Streptomyces europaeiscabiei</name>
    <dbReference type="NCBI Taxonomy" id="146819"/>
    <lineage>
        <taxon>Bacteria</taxon>
        <taxon>Bacillati</taxon>
        <taxon>Actinomycetota</taxon>
        <taxon>Actinomycetes</taxon>
        <taxon>Kitasatosporales</taxon>
        <taxon>Streptomycetaceae</taxon>
        <taxon>Streptomyces</taxon>
    </lineage>
</organism>